<dbReference type="EMBL" id="CP116967">
    <property type="protein sequence ID" value="WNM59089.1"/>
    <property type="molecule type" value="Genomic_DNA"/>
</dbReference>
<evidence type="ECO:0000259" key="3">
    <source>
        <dbReference type="PROSITE" id="PS50110"/>
    </source>
</evidence>
<dbReference type="SUPFAM" id="SSF55785">
    <property type="entry name" value="PYP-like sensor domain (PAS domain)"/>
    <property type="match status" value="1"/>
</dbReference>
<dbReference type="InterPro" id="IPR000014">
    <property type="entry name" value="PAS"/>
</dbReference>
<dbReference type="InterPro" id="IPR013767">
    <property type="entry name" value="PAS_fold"/>
</dbReference>
<dbReference type="InterPro" id="IPR011006">
    <property type="entry name" value="CheY-like_superfamily"/>
</dbReference>
<dbReference type="Gene3D" id="3.30.450.20">
    <property type="entry name" value="PAS domain"/>
    <property type="match status" value="1"/>
</dbReference>
<evidence type="ECO:0000259" key="4">
    <source>
        <dbReference type="PROSITE" id="PS50112"/>
    </source>
</evidence>
<dbReference type="NCBIfam" id="TIGR00229">
    <property type="entry name" value="sensory_box"/>
    <property type="match status" value="1"/>
</dbReference>
<proteinExistence type="predicted"/>
<protein>
    <submittedName>
        <fullName evidence="5">PAS domain S-box protein</fullName>
    </submittedName>
</protein>
<dbReference type="CDD" id="cd00156">
    <property type="entry name" value="REC"/>
    <property type="match status" value="1"/>
</dbReference>
<feature type="domain" description="PAS" evidence="4">
    <location>
        <begin position="148"/>
        <end position="218"/>
    </location>
</feature>
<dbReference type="PROSITE" id="PS50110">
    <property type="entry name" value="RESPONSE_REGULATORY"/>
    <property type="match status" value="1"/>
</dbReference>
<dbReference type="GO" id="GO:0006355">
    <property type="term" value="P:regulation of DNA-templated transcription"/>
    <property type="evidence" value="ECO:0007669"/>
    <property type="project" value="InterPro"/>
</dbReference>
<gene>
    <name evidence="5" type="ORF">PP769_04810</name>
</gene>
<dbReference type="Pfam" id="PF00072">
    <property type="entry name" value="Response_reg"/>
    <property type="match status" value="1"/>
</dbReference>
<dbReference type="SMART" id="SM00091">
    <property type="entry name" value="PAS"/>
    <property type="match status" value="1"/>
</dbReference>
<dbReference type="InterPro" id="IPR035965">
    <property type="entry name" value="PAS-like_dom_sf"/>
</dbReference>
<evidence type="ECO:0000256" key="2">
    <source>
        <dbReference type="PROSITE-ProRule" id="PRU00169"/>
    </source>
</evidence>
<dbReference type="GO" id="GO:0000160">
    <property type="term" value="P:phosphorelay signal transduction system"/>
    <property type="evidence" value="ECO:0007669"/>
    <property type="project" value="InterPro"/>
</dbReference>
<keyword evidence="1 2" id="KW-0597">Phosphoprotein</keyword>
<dbReference type="AlphaFoldDB" id="A0AA96GIJ9"/>
<reference evidence="5 6" key="1">
    <citation type="submission" date="2023-01" db="EMBL/GenBank/DDBJ databases">
        <title>Cultivation and genomic characterization of new, ubiquitous marine nitrite-oxidizing bacteria from the Nitrospirales.</title>
        <authorList>
            <person name="Mueller A.J."/>
            <person name="Daebeler A."/>
            <person name="Herbold C.W."/>
            <person name="Kirkegaard R.H."/>
            <person name="Daims H."/>
        </authorList>
    </citation>
    <scope>NUCLEOTIDE SEQUENCE [LARGE SCALE GENOMIC DNA]</scope>
    <source>
        <strain evidence="5 6">VA</strain>
    </source>
</reference>
<dbReference type="SMART" id="SM00448">
    <property type="entry name" value="REC"/>
    <property type="match status" value="1"/>
</dbReference>
<dbReference type="InterPro" id="IPR050595">
    <property type="entry name" value="Bact_response_regulator"/>
</dbReference>
<dbReference type="PANTHER" id="PTHR44591">
    <property type="entry name" value="STRESS RESPONSE REGULATOR PROTEIN 1"/>
    <property type="match status" value="1"/>
</dbReference>
<dbReference type="Gene3D" id="3.40.50.2300">
    <property type="match status" value="1"/>
</dbReference>
<evidence type="ECO:0000313" key="6">
    <source>
        <dbReference type="Proteomes" id="UP001302719"/>
    </source>
</evidence>
<dbReference type="RefSeq" id="WP_312645766.1">
    <property type="nucleotide sequence ID" value="NZ_CP116967.1"/>
</dbReference>
<dbReference type="KEGG" id="nall:PP769_04810"/>
<dbReference type="CDD" id="cd00130">
    <property type="entry name" value="PAS"/>
    <property type="match status" value="1"/>
</dbReference>
<dbReference type="Proteomes" id="UP001302719">
    <property type="component" value="Chromosome"/>
</dbReference>
<dbReference type="InterPro" id="IPR001789">
    <property type="entry name" value="Sig_transdc_resp-reg_receiver"/>
</dbReference>
<evidence type="ECO:0000313" key="5">
    <source>
        <dbReference type="EMBL" id="WNM59089.1"/>
    </source>
</evidence>
<feature type="modified residue" description="4-aspartylphosphate" evidence="2">
    <location>
        <position position="63"/>
    </location>
</feature>
<accession>A0AA96GIJ9</accession>
<dbReference type="PANTHER" id="PTHR44591:SF18">
    <property type="entry name" value="REGULATORY PROTEIN"/>
    <property type="match status" value="1"/>
</dbReference>
<dbReference type="SUPFAM" id="SSF52172">
    <property type="entry name" value="CheY-like"/>
    <property type="match status" value="1"/>
</dbReference>
<keyword evidence="6" id="KW-1185">Reference proteome</keyword>
<dbReference type="Pfam" id="PF00989">
    <property type="entry name" value="PAS"/>
    <property type="match status" value="1"/>
</dbReference>
<evidence type="ECO:0000256" key="1">
    <source>
        <dbReference type="ARBA" id="ARBA00022553"/>
    </source>
</evidence>
<organism evidence="5 6">
    <name type="scientific">Candidatus Nitrospira allomarina</name>
    <dbReference type="NCBI Taxonomy" id="3020900"/>
    <lineage>
        <taxon>Bacteria</taxon>
        <taxon>Pseudomonadati</taxon>
        <taxon>Nitrospirota</taxon>
        <taxon>Nitrospiria</taxon>
        <taxon>Nitrospirales</taxon>
        <taxon>Nitrospiraceae</taxon>
        <taxon>Nitrospira</taxon>
    </lineage>
</organism>
<dbReference type="PROSITE" id="PS50112">
    <property type="entry name" value="PAS"/>
    <property type="match status" value="1"/>
</dbReference>
<feature type="domain" description="Response regulatory" evidence="3">
    <location>
        <begin position="14"/>
        <end position="129"/>
    </location>
</feature>
<sequence length="279" mass="31073">MGHASPIPFSSSSPILVVDDEQDIVLALRDLLEADGHHINVASTGGTALECVKLHSPSVVILDVKLPDMDGLLVLEKMTKAVPGLPIIILSSYTTLDDVTGPLEEQGAFAYLHKPINRSEIRTTVRQALKAYALAKKMERARHALYESEIRFQAVFQAATDAIVLADHTGRIMSWNKAAESMFEYTAEEMFGKPLTLIMPSRYREAHTQGMKRLQTTGESHVIGKTVTLHGLRKSGEEFPIELSLNSWMTGTHPSYSGFIRDLSWRESKKERPLEYQNV</sequence>
<name>A0AA96GIJ9_9BACT</name>